<evidence type="ECO:0000313" key="8">
    <source>
        <dbReference type="Proteomes" id="UP000235861"/>
    </source>
</evidence>
<evidence type="ECO:0000256" key="1">
    <source>
        <dbReference type="ARBA" id="ARBA00023002"/>
    </source>
</evidence>
<dbReference type="GO" id="GO:0004069">
    <property type="term" value="F:L-aspartate:2-oxoglutarate aminotransferase activity"/>
    <property type="evidence" value="ECO:0007669"/>
    <property type="project" value="InterPro"/>
</dbReference>
<feature type="domain" description="NAD-specific glutamate dehydrogenase C-terminal" evidence="3">
    <location>
        <begin position="1266"/>
        <end position="1603"/>
    </location>
</feature>
<dbReference type="InterPro" id="IPR049056">
    <property type="entry name" value="NAD_Glu_DH_HM3"/>
</dbReference>
<dbReference type="Pfam" id="PF21077">
    <property type="entry name" value="GDH_ACT3"/>
    <property type="match status" value="1"/>
</dbReference>
<feature type="domain" description="NAD-glutamate dehydrogenase N-terminal ACT1" evidence="4">
    <location>
        <begin position="34"/>
        <end position="177"/>
    </location>
</feature>
<protein>
    <submittedName>
        <fullName evidence="7">NAD-glutamate dehydrogenase</fullName>
    </submittedName>
</protein>
<dbReference type="Pfam" id="PF21079">
    <property type="entry name" value="GDH_HM2"/>
    <property type="match status" value="1"/>
</dbReference>
<accession>A0A2H9U3P6</accession>
<keyword evidence="8" id="KW-1185">Reference proteome</keyword>
<reference evidence="7 8" key="1">
    <citation type="submission" date="2017-11" db="EMBL/GenBank/DDBJ databases">
        <title>Draft genome sequence of environmental isolate Aeromonas cavernicola sp. nov. MDC 2508.</title>
        <authorList>
            <person name="Colston S.M."/>
            <person name="Navarro A."/>
            <person name="Martinez-Murcia A.J."/>
            <person name="Graf J."/>
        </authorList>
    </citation>
    <scope>NUCLEOTIDE SEQUENCE [LARGE SCALE GENOMIC DNA]</scope>
    <source>
        <strain evidence="7 8">MDC 2508</strain>
    </source>
</reference>
<feature type="domain" description="NAD-glutamate dehydrogenase ACT2" evidence="5">
    <location>
        <begin position="406"/>
        <end position="495"/>
    </location>
</feature>
<dbReference type="InterPro" id="IPR049059">
    <property type="entry name" value="NAD_Glu_DH_HM1"/>
</dbReference>
<sequence length="1612" mass="181217">MALKDAPISVLLENVITLVQQKLPPASAPLISGFVAKFYGNMASSDLHDRNDSDLYGAALSLWNALNQRTTTEPYIHVYNPELTRHGWQSPHTIVEIILQDTPFLVDSIRMALKRLNITAHMMLHQPLHLVRGDDGKISAMLGLENSAAQTSVETVFLIEIDHLTCEAQMAELTTELRSVADEVALAVGDWQPMLARLNEIIAELPKRKHPASQAEIDSCVAFLKWVAAHNFTLMGYRRYDVQAIGGDHEILPQASSSLGLMKNSIKEVGQRLGDMPASARHAALSRSLLILTKSNSKSRVHRPAYVDYIGIKRFDDEGKVVGEDRFIGLYASSIYNTSATQIPLISHRLARIMAASGHEKGSHAYKALLNVLETYPRDELIQAQEEELLATGLGVLEMQERDMLRLFVRRDLYGRFFSCMVYVTKERYNTALRIKTQQILQAYFGSSFDVEFNVYFTEGVLARTHYIVRVNNNNVDVDVNEVQNNLIEAARSWDDRLDAALLSHYGEARGNTLRRRFSAAFPRAYKEEVLPSAAVADIMALDNLSETEPLGMLFYRAQEEQNDRRVRLKLFHRSEPIFLSDVLPMLENMGLRIIGETPYQVRTPADEMFWVLDFSMLLHGDQPFSLEQSQQRFQQAFAAVWYKQLEDDGFNRLVLGAGLTGRQVSVLRAYAKYMRQTGVSFSQAYIEEVLTRYPDIAEQLFALFELRLNPAGLQDEQAHTRLREALAAKLDQVANLDDDRIIRRYVEMIDATLRTNYYQLDSAGNIKPYISFKLAPASISEMPLPLPKFEIFVYSPRVEGVHLRWGKVARGGLRWSDRKEDFRTEVLGLVKAQQVKNTVIVPVGAKGGFYCKQMPQGAPRTTVLEEGKACYRLFIRGLLDVTDNIIGGEVIPPKSMVRHDEDDYYLVVAADKGTATFSDIANEISLEYGHWLGDAFASGGSVGYDHKKMGITARGAWESVKRHFREMGINCQTTDFSCVGIGDMAGDVFGNGMLLCEHTRLVGAFNHQHIFIDPDPDAAKSVVERRRLFELPGSSWDDYDRTLISAGGGIFLRSAKSIPLTPQIQALLGCDKASMAPNELIKALLCLDVDLLWNGGIGTYVKSARESDADVGDRSNDGLRVNGRDVRARIVGEGGNLGFTQLGRVEYASQGGRINTDFTDNVGGVDCSDNEVNIKILLNQLVAAGDLTLKQRNQMLYEMTDDVAHIVITNAYRQSQSISVTRVGGPDQLKEQQRFIQTLEREGKLDRNLEFLPSDEELAERMAAGQGLTRPELAVLVAYGKMVLKEQLNCPEITDEPFLANLLVTSFPAQLQARFGAQLAQHPLRGEIIATRVANMLVNDMGLNFASRMQDETGASVADIACCFAMAREVFGMETLWRELEQADNQLDASTQLALMFYSRRIVRRATRWFLRARQRSWSIRDNIAFFRPAFETLSQHLYEVMDESEVAEHRQAVAAWVAKQVPSAIARQVAHMSSLFSSLDLAQIAAQHQTDLLRAANVYYQLGVKLDLHWFLEQINGQPVGNHWQAMARASFREELDWQQRSLTAVVLEGYKGEGECATILADWIAEHEQLLSRWRHMLADFKTSSTHEFAKFSVALRELNLLQLHCRPL</sequence>
<dbReference type="InterPro" id="IPR049064">
    <property type="entry name" value="NAD_Glu_DH_ACT3"/>
</dbReference>
<evidence type="ECO:0000259" key="2">
    <source>
        <dbReference type="Pfam" id="PF05088"/>
    </source>
</evidence>
<feature type="domain" description="NAD-glutamate dehydrogenase ACT3" evidence="6">
    <location>
        <begin position="551"/>
        <end position="628"/>
    </location>
</feature>
<dbReference type="InterPro" id="IPR049062">
    <property type="entry name" value="NAD_Glu_DH_ACT2"/>
</dbReference>
<dbReference type="PANTHER" id="PTHR43403:SF1">
    <property type="entry name" value="NAD-SPECIFIC GLUTAMATE DEHYDROGENASE"/>
    <property type="match status" value="1"/>
</dbReference>
<evidence type="ECO:0000259" key="5">
    <source>
        <dbReference type="Pfam" id="PF21076"/>
    </source>
</evidence>
<dbReference type="RefSeq" id="WP_100294281.1">
    <property type="nucleotide sequence ID" value="NZ_PGGC01000097.1"/>
</dbReference>
<evidence type="ECO:0000259" key="3">
    <source>
        <dbReference type="Pfam" id="PF21074"/>
    </source>
</evidence>
<dbReference type="Pfam" id="PF21073">
    <property type="entry name" value="GDH_HM1"/>
    <property type="match status" value="1"/>
</dbReference>
<dbReference type="InterPro" id="IPR024727">
    <property type="entry name" value="NAD_Glu_DH_N_ACT1"/>
</dbReference>
<dbReference type="Pfam" id="PF21074">
    <property type="entry name" value="GDH_C"/>
    <property type="match status" value="1"/>
</dbReference>
<evidence type="ECO:0000313" key="7">
    <source>
        <dbReference type="EMBL" id="PJG58650.1"/>
    </source>
</evidence>
<dbReference type="GO" id="GO:0004352">
    <property type="term" value="F:glutamate dehydrogenase (NAD+) activity"/>
    <property type="evidence" value="ECO:0007669"/>
    <property type="project" value="InterPro"/>
</dbReference>
<dbReference type="InterPro" id="IPR036291">
    <property type="entry name" value="NAD(P)-bd_dom_sf"/>
</dbReference>
<evidence type="ECO:0000259" key="4">
    <source>
        <dbReference type="Pfam" id="PF21075"/>
    </source>
</evidence>
<dbReference type="Pfam" id="PF21075">
    <property type="entry name" value="GDH_ACT1"/>
    <property type="match status" value="1"/>
</dbReference>
<dbReference type="SUPFAM" id="SSF51735">
    <property type="entry name" value="NAD(P)-binding Rossmann-fold domains"/>
    <property type="match status" value="1"/>
</dbReference>
<dbReference type="PANTHER" id="PTHR43403">
    <property type="entry name" value="NAD-SPECIFIC GLUTAMATE DEHYDROGENASE"/>
    <property type="match status" value="1"/>
</dbReference>
<comment type="caution">
    <text evidence="7">The sequence shown here is derived from an EMBL/GenBank/DDBJ whole genome shotgun (WGS) entry which is preliminary data.</text>
</comment>
<dbReference type="EMBL" id="PGGC01000097">
    <property type="protein sequence ID" value="PJG58650.1"/>
    <property type="molecule type" value="Genomic_DNA"/>
</dbReference>
<gene>
    <name evidence="7" type="ORF">CUC53_11435</name>
</gene>
<dbReference type="SUPFAM" id="SSF53223">
    <property type="entry name" value="Aminoacid dehydrogenase-like, N-terminal domain"/>
    <property type="match status" value="1"/>
</dbReference>
<dbReference type="InterPro" id="IPR007780">
    <property type="entry name" value="NAD_Glu_DH_bac"/>
</dbReference>
<name>A0A2H9U3P6_9GAMM</name>
<dbReference type="InterPro" id="IPR028971">
    <property type="entry name" value="NAD-GDH_cat"/>
</dbReference>
<dbReference type="GO" id="GO:0006538">
    <property type="term" value="P:L-glutamate catabolic process"/>
    <property type="evidence" value="ECO:0007669"/>
    <property type="project" value="InterPro"/>
</dbReference>
<dbReference type="OrthoDB" id="9758052at2"/>
<evidence type="ECO:0000259" key="6">
    <source>
        <dbReference type="Pfam" id="PF21077"/>
    </source>
</evidence>
<dbReference type="Pfam" id="PF21078">
    <property type="entry name" value="GDH_HM3"/>
    <property type="match status" value="1"/>
</dbReference>
<dbReference type="Pfam" id="PF21076">
    <property type="entry name" value="GDH_ACT2"/>
    <property type="match status" value="1"/>
</dbReference>
<dbReference type="InterPro" id="IPR048381">
    <property type="entry name" value="GDH_C"/>
</dbReference>
<dbReference type="Pfam" id="PF05088">
    <property type="entry name" value="Bac_GDH_CD"/>
    <property type="match status" value="1"/>
</dbReference>
<dbReference type="PIRSF" id="PIRSF036761">
    <property type="entry name" value="GDH_Mll4104"/>
    <property type="match status" value="1"/>
</dbReference>
<keyword evidence="1" id="KW-0560">Oxidoreductase</keyword>
<organism evidence="7 8">
    <name type="scientific">Aeromonas cavernicola</name>
    <dbReference type="NCBI Taxonomy" id="1006623"/>
    <lineage>
        <taxon>Bacteria</taxon>
        <taxon>Pseudomonadati</taxon>
        <taxon>Pseudomonadota</taxon>
        <taxon>Gammaproteobacteria</taxon>
        <taxon>Aeromonadales</taxon>
        <taxon>Aeromonadaceae</taxon>
        <taxon>Aeromonas</taxon>
    </lineage>
</organism>
<dbReference type="Proteomes" id="UP000235861">
    <property type="component" value="Unassembled WGS sequence"/>
</dbReference>
<feature type="domain" description="NAD-glutamate dehydrogenase catalytic" evidence="2">
    <location>
        <begin position="727"/>
        <end position="1221"/>
    </location>
</feature>
<dbReference type="InterPro" id="IPR049058">
    <property type="entry name" value="NAD_Glu_DH_HM2"/>
</dbReference>
<dbReference type="InterPro" id="IPR046346">
    <property type="entry name" value="Aminoacid_DH-like_N_sf"/>
</dbReference>
<proteinExistence type="predicted"/>